<dbReference type="AlphaFoldDB" id="N1QNZ7"/>
<evidence type="ECO:0000313" key="2">
    <source>
        <dbReference type="Proteomes" id="UP000016931"/>
    </source>
</evidence>
<proteinExistence type="predicted"/>
<dbReference type="EMBL" id="KB456260">
    <property type="protein sequence ID" value="EMF17889.1"/>
    <property type="molecule type" value="Genomic_DNA"/>
</dbReference>
<protein>
    <submittedName>
        <fullName evidence="1">Uncharacterized protein</fullName>
    </submittedName>
</protein>
<dbReference type="GeneID" id="27898195"/>
<organism evidence="1 2">
    <name type="scientific">Sphaerulina musiva (strain SO2202)</name>
    <name type="common">Poplar stem canker fungus</name>
    <name type="synonym">Septoria musiva</name>
    <dbReference type="NCBI Taxonomy" id="692275"/>
    <lineage>
        <taxon>Eukaryota</taxon>
        <taxon>Fungi</taxon>
        <taxon>Dikarya</taxon>
        <taxon>Ascomycota</taxon>
        <taxon>Pezizomycotina</taxon>
        <taxon>Dothideomycetes</taxon>
        <taxon>Dothideomycetidae</taxon>
        <taxon>Mycosphaerellales</taxon>
        <taxon>Mycosphaerellaceae</taxon>
        <taxon>Sphaerulina</taxon>
    </lineage>
</organism>
<dbReference type="RefSeq" id="XP_016766010.1">
    <property type="nucleotide sequence ID" value="XM_016901058.1"/>
</dbReference>
<gene>
    <name evidence="1" type="ORF">SEPMUDRAFT_113864</name>
</gene>
<reference evidence="1 2" key="1">
    <citation type="journal article" date="2012" name="PLoS Pathog.">
        <title>Diverse lifestyles and strategies of plant pathogenesis encoded in the genomes of eighteen Dothideomycetes fungi.</title>
        <authorList>
            <person name="Ohm R.A."/>
            <person name="Feau N."/>
            <person name="Henrissat B."/>
            <person name="Schoch C.L."/>
            <person name="Horwitz B.A."/>
            <person name="Barry K.W."/>
            <person name="Condon B.J."/>
            <person name="Copeland A.C."/>
            <person name="Dhillon B."/>
            <person name="Glaser F."/>
            <person name="Hesse C.N."/>
            <person name="Kosti I."/>
            <person name="LaButti K."/>
            <person name="Lindquist E.A."/>
            <person name="Lucas S."/>
            <person name="Salamov A.A."/>
            <person name="Bradshaw R.E."/>
            <person name="Ciuffetti L."/>
            <person name="Hamelin R.C."/>
            <person name="Kema G.H.J."/>
            <person name="Lawrence C."/>
            <person name="Scott J.A."/>
            <person name="Spatafora J.W."/>
            <person name="Turgeon B.G."/>
            <person name="de Wit P.J.G.M."/>
            <person name="Zhong S."/>
            <person name="Goodwin S.B."/>
            <person name="Grigoriev I.V."/>
        </authorList>
    </citation>
    <scope>NUCLEOTIDE SEQUENCE [LARGE SCALE GENOMIC DNA]</scope>
    <source>
        <strain evidence="1 2">SO2202</strain>
    </source>
</reference>
<dbReference type="HOGENOM" id="CLU_2251740_0_0_1"/>
<name>N1QNZ7_SPHMS</name>
<sequence length="104" mass="11293">MSKLVQAVGNKSYILHELVTRTNDGEVGLTGPALSLLKGKPPHWYYAASAWAASHQRGAKRKFLGLLLGMLKTVYGHWLRECVALAQGERKLGHLPPQSVSACG</sequence>
<accession>N1QNZ7</accession>
<keyword evidence="2" id="KW-1185">Reference proteome</keyword>
<evidence type="ECO:0000313" key="1">
    <source>
        <dbReference type="EMBL" id="EMF17889.1"/>
    </source>
</evidence>
<dbReference type="Proteomes" id="UP000016931">
    <property type="component" value="Unassembled WGS sequence"/>
</dbReference>